<feature type="transmembrane region" description="Helical" evidence="1">
    <location>
        <begin position="132"/>
        <end position="154"/>
    </location>
</feature>
<evidence type="ECO:0000313" key="2">
    <source>
        <dbReference type="EMBL" id="SHJ60395.1"/>
    </source>
</evidence>
<keyword evidence="1" id="KW-1133">Transmembrane helix</keyword>
<feature type="transmembrane region" description="Helical" evidence="1">
    <location>
        <begin position="95"/>
        <end position="120"/>
    </location>
</feature>
<protein>
    <submittedName>
        <fullName evidence="2">Uncharacterized protein</fullName>
    </submittedName>
</protein>
<accession>A0A1M6KN87</accession>
<feature type="transmembrane region" description="Helical" evidence="1">
    <location>
        <begin position="161"/>
        <end position="180"/>
    </location>
</feature>
<keyword evidence="1" id="KW-0812">Transmembrane</keyword>
<reference evidence="2 3" key="1">
    <citation type="submission" date="2016-11" db="EMBL/GenBank/DDBJ databases">
        <authorList>
            <person name="Jaros S."/>
            <person name="Januszkiewicz K."/>
            <person name="Wedrychowicz H."/>
        </authorList>
    </citation>
    <scope>NUCLEOTIDE SEQUENCE [LARGE SCALE GENOMIC DNA]</scope>
    <source>
        <strain evidence="2 3">DSM 12906</strain>
    </source>
</reference>
<dbReference type="STRING" id="1123357.SAMN02745244_02871"/>
<dbReference type="OrthoDB" id="3733013at2"/>
<feature type="transmembrane region" description="Helical" evidence="1">
    <location>
        <begin position="200"/>
        <end position="221"/>
    </location>
</feature>
<dbReference type="Proteomes" id="UP000184512">
    <property type="component" value="Unassembled WGS sequence"/>
</dbReference>
<proteinExistence type="predicted"/>
<evidence type="ECO:0000313" key="3">
    <source>
        <dbReference type="Proteomes" id="UP000184512"/>
    </source>
</evidence>
<organism evidence="2 3">
    <name type="scientific">Tessaracoccus bendigoensis DSM 12906</name>
    <dbReference type="NCBI Taxonomy" id="1123357"/>
    <lineage>
        <taxon>Bacteria</taxon>
        <taxon>Bacillati</taxon>
        <taxon>Actinomycetota</taxon>
        <taxon>Actinomycetes</taxon>
        <taxon>Propionibacteriales</taxon>
        <taxon>Propionibacteriaceae</taxon>
        <taxon>Tessaracoccus</taxon>
    </lineage>
</organism>
<keyword evidence="3" id="KW-1185">Reference proteome</keyword>
<name>A0A1M6KN87_9ACTN</name>
<dbReference type="AlphaFoldDB" id="A0A1M6KN87"/>
<dbReference type="EMBL" id="FQZG01000061">
    <property type="protein sequence ID" value="SHJ60395.1"/>
    <property type="molecule type" value="Genomic_DNA"/>
</dbReference>
<gene>
    <name evidence="2" type="ORF">SAMN02745244_02871</name>
</gene>
<sequence length="266" mass="28751">MSAICMWIKASWKLVLSALAVAQLMVLYNVQPVDGIPFGWRVDWSWMLSVWSGATLLMSPVAAAAVVALVLINVGPEVQQGLPANVQRWGPVAHISAAVAVQGLFVQLVALGICSLVCWLCQADPRGLTLPWQLLTAPVALLAGTAVGSAVAMLIPTFWSIPGVLFALFLAHRIFFWHGWPELFTTEMATGMVTGGRPIPAFLAATTWLNVVTAVAIWSGLIFVTHRGRHRPWLALLISLVCIGVALTIYMPFVLADAWDTYEPIG</sequence>
<feature type="transmembrane region" description="Helical" evidence="1">
    <location>
        <begin position="51"/>
        <end position="74"/>
    </location>
</feature>
<dbReference type="RefSeq" id="WP_139280284.1">
    <property type="nucleotide sequence ID" value="NZ_FQZG01000061.1"/>
</dbReference>
<keyword evidence="1" id="KW-0472">Membrane</keyword>
<feature type="transmembrane region" description="Helical" evidence="1">
    <location>
        <begin position="233"/>
        <end position="253"/>
    </location>
</feature>
<evidence type="ECO:0000256" key="1">
    <source>
        <dbReference type="SAM" id="Phobius"/>
    </source>
</evidence>